<organism evidence="3 4">
    <name type="scientific">Radiobacillus deserti</name>
    <dbReference type="NCBI Taxonomy" id="2594883"/>
    <lineage>
        <taxon>Bacteria</taxon>
        <taxon>Bacillati</taxon>
        <taxon>Bacillota</taxon>
        <taxon>Bacilli</taxon>
        <taxon>Bacillales</taxon>
        <taxon>Bacillaceae</taxon>
        <taxon>Radiobacillus</taxon>
    </lineage>
</organism>
<dbReference type="EMBL" id="CP041666">
    <property type="protein sequence ID" value="QDP40756.1"/>
    <property type="molecule type" value="Genomic_DNA"/>
</dbReference>
<keyword evidence="3" id="KW-0808">Transferase</keyword>
<dbReference type="Gene3D" id="3.90.1200.10">
    <property type="match status" value="1"/>
</dbReference>
<dbReference type="AlphaFoldDB" id="A0A516KHC0"/>
<accession>A0A516KHC0</accession>
<dbReference type="InterPro" id="IPR047175">
    <property type="entry name" value="CotS-like"/>
</dbReference>
<keyword evidence="4" id="KW-1185">Reference proteome</keyword>
<dbReference type="PANTHER" id="PTHR39179:SF3">
    <property type="entry name" value="COTS-RELATED PROTEIN"/>
    <property type="match status" value="1"/>
</dbReference>
<sequence length="339" mass="41089">MDHIQEVLENYQIASTNIIPITSRVYKIQSHHLSFALKRSKLDENSLRKWQQVYNIANKQHLSSILPVFLTKGQDISYLYDGNYYYLSPWCESREVDEPEHEMESFMKELGTIHKQSKQSYPFDRQLAGKQIKKEKKQLNQMEHRLTSYVEKFERRRYMAPFELRVCTHYRDLIRAFHVLHEWYDTYLEEIEKMTSITISLCHGNLRSSHKVFQQDMTYFINWEHAYFGPPVQDLASYLFYEAKYHDNRIDYIIQSLPVYEASNPLEEYEKNLLAIHSLNPSYYMNVIQRYLKREYKRPQPFQIRYLEYHYRRIIAGLKLQQRIKELREQNMEESSATD</sequence>
<dbReference type="Proteomes" id="UP000315215">
    <property type="component" value="Chromosome"/>
</dbReference>
<evidence type="ECO:0000313" key="4">
    <source>
        <dbReference type="Proteomes" id="UP000315215"/>
    </source>
</evidence>
<proteinExistence type="predicted"/>
<reference evidence="3 4" key="1">
    <citation type="submission" date="2019-07" db="EMBL/GenBank/DDBJ databases">
        <authorList>
            <person name="Li J."/>
        </authorList>
    </citation>
    <scope>NUCLEOTIDE SEQUENCE [LARGE SCALE GENOMIC DNA]</scope>
    <source>
        <strain evidence="3 4">TKL69</strain>
    </source>
</reference>
<dbReference type="Pfam" id="PF01636">
    <property type="entry name" value="APH"/>
    <property type="match status" value="1"/>
</dbReference>
<dbReference type="GO" id="GO:0016740">
    <property type="term" value="F:transferase activity"/>
    <property type="evidence" value="ECO:0007669"/>
    <property type="project" value="UniProtKB-KW"/>
</dbReference>
<dbReference type="PANTHER" id="PTHR39179">
    <property type="entry name" value="SPORE COAT PROTEIN I"/>
    <property type="match status" value="1"/>
</dbReference>
<dbReference type="InterPro" id="IPR002575">
    <property type="entry name" value="Aminoglycoside_PTrfase"/>
</dbReference>
<dbReference type="SUPFAM" id="SSF56112">
    <property type="entry name" value="Protein kinase-like (PK-like)"/>
    <property type="match status" value="1"/>
</dbReference>
<evidence type="ECO:0000259" key="2">
    <source>
        <dbReference type="Pfam" id="PF01636"/>
    </source>
</evidence>
<keyword evidence="1" id="KW-0175">Coiled coil</keyword>
<evidence type="ECO:0000313" key="3">
    <source>
        <dbReference type="EMBL" id="QDP40756.1"/>
    </source>
</evidence>
<feature type="coiled-coil region" evidence="1">
    <location>
        <begin position="125"/>
        <end position="152"/>
    </location>
</feature>
<protein>
    <submittedName>
        <fullName evidence="3">Phosphotransferase</fullName>
    </submittedName>
</protein>
<dbReference type="OrthoDB" id="2379727at2"/>
<dbReference type="InterPro" id="IPR011009">
    <property type="entry name" value="Kinase-like_dom_sf"/>
</dbReference>
<dbReference type="GO" id="GO:0042601">
    <property type="term" value="C:endospore-forming forespore"/>
    <property type="evidence" value="ECO:0007669"/>
    <property type="project" value="TreeGrafter"/>
</dbReference>
<dbReference type="RefSeq" id="WP_143894618.1">
    <property type="nucleotide sequence ID" value="NZ_CP041666.1"/>
</dbReference>
<dbReference type="KEGG" id="aqt:FN924_11495"/>
<gene>
    <name evidence="3" type="ORF">FN924_11495</name>
</gene>
<dbReference type="Gene3D" id="3.30.200.20">
    <property type="entry name" value="Phosphorylase Kinase, domain 1"/>
    <property type="match status" value="1"/>
</dbReference>
<evidence type="ECO:0000256" key="1">
    <source>
        <dbReference type="SAM" id="Coils"/>
    </source>
</evidence>
<feature type="domain" description="Aminoglycoside phosphotransferase" evidence="2">
    <location>
        <begin position="23"/>
        <end position="254"/>
    </location>
</feature>
<name>A0A516KHC0_9BACI</name>